<dbReference type="AlphaFoldDB" id="A0A1D1ZN31"/>
<keyword evidence="5 6" id="KW-0472">Membrane</keyword>
<dbReference type="Pfam" id="PF05216">
    <property type="entry name" value="UNC-50"/>
    <property type="match status" value="1"/>
</dbReference>
<feature type="transmembrane region" description="Helical" evidence="6">
    <location>
        <begin position="162"/>
        <end position="181"/>
    </location>
</feature>
<feature type="transmembrane region" description="Helical" evidence="6">
    <location>
        <begin position="77"/>
        <end position="98"/>
    </location>
</feature>
<comment type="similarity">
    <text evidence="2">Belongs to the unc-50 family.</text>
</comment>
<accession>A0A1D1ZN31</accession>
<dbReference type="InterPro" id="IPR007881">
    <property type="entry name" value="UNC-50"/>
</dbReference>
<dbReference type="GO" id="GO:0000139">
    <property type="term" value="C:Golgi membrane"/>
    <property type="evidence" value="ECO:0007669"/>
    <property type="project" value="TreeGrafter"/>
</dbReference>
<evidence type="ECO:0000256" key="2">
    <source>
        <dbReference type="ARBA" id="ARBA00006293"/>
    </source>
</evidence>
<protein>
    <recommendedName>
        <fullName evidence="8">Unc-50-like protein</fullName>
    </recommendedName>
</protein>
<evidence type="ECO:0000256" key="1">
    <source>
        <dbReference type="ARBA" id="ARBA00004141"/>
    </source>
</evidence>
<feature type="transmembrane region" description="Helical" evidence="6">
    <location>
        <begin position="219"/>
        <end position="238"/>
    </location>
</feature>
<evidence type="ECO:0000256" key="6">
    <source>
        <dbReference type="SAM" id="Phobius"/>
    </source>
</evidence>
<feature type="transmembrane region" description="Helical" evidence="6">
    <location>
        <begin position="105"/>
        <end position="131"/>
    </location>
</feature>
<dbReference type="PANTHER" id="PTHR12841">
    <property type="entry name" value="PROTEIN UNC-50 HOMOLOG"/>
    <property type="match status" value="1"/>
</dbReference>
<gene>
    <name evidence="7" type="ORF">g.11344</name>
</gene>
<evidence type="ECO:0000313" key="7">
    <source>
        <dbReference type="EMBL" id="JAT68269.1"/>
    </source>
</evidence>
<keyword evidence="4 6" id="KW-1133">Transmembrane helix</keyword>
<proteinExistence type="inferred from homology"/>
<evidence type="ECO:0000256" key="4">
    <source>
        <dbReference type="ARBA" id="ARBA00022989"/>
    </source>
</evidence>
<dbReference type="PANTHER" id="PTHR12841:SF6">
    <property type="entry name" value="PROTEIN UNC-50 HOMOLOG"/>
    <property type="match status" value="1"/>
</dbReference>
<organism evidence="7">
    <name type="scientific">Auxenochlorella protothecoides</name>
    <name type="common">Green microalga</name>
    <name type="synonym">Chlorella protothecoides</name>
    <dbReference type="NCBI Taxonomy" id="3075"/>
    <lineage>
        <taxon>Eukaryota</taxon>
        <taxon>Viridiplantae</taxon>
        <taxon>Chlorophyta</taxon>
        <taxon>core chlorophytes</taxon>
        <taxon>Trebouxiophyceae</taxon>
        <taxon>Chlorellales</taxon>
        <taxon>Chlorellaceae</taxon>
        <taxon>Auxenochlorella</taxon>
    </lineage>
</organism>
<evidence type="ECO:0000256" key="3">
    <source>
        <dbReference type="ARBA" id="ARBA00022692"/>
    </source>
</evidence>
<comment type="subcellular location">
    <subcellularLocation>
        <location evidence="1">Membrane</location>
        <topology evidence="1">Multi-pass membrane protein</topology>
    </subcellularLocation>
</comment>
<reference evidence="7" key="1">
    <citation type="submission" date="2015-08" db="EMBL/GenBank/DDBJ databases">
        <authorList>
            <person name="Babu N.S."/>
            <person name="Beckwith C.J."/>
            <person name="Beseler K.G."/>
            <person name="Brison A."/>
            <person name="Carone J.V."/>
            <person name="Caskin T.P."/>
            <person name="Diamond M."/>
            <person name="Durham M.E."/>
            <person name="Foxe J.M."/>
            <person name="Go M."/>
            <person name="Henderson B.A."/>
            <person name="Jones I.B."/>
            <person name="McGettigan J.A."/>
            <person name="Micheletti S.J."/>
            <person name="Nasrallah M.E."/>
            <person name="Ortiz D."/>
            <person name="Piller C.R."/>
            <person name="Privatt S.R."/>
            <person name="Schneider S.L."/>
            <person name="Sharp S."/>
            <person name="Smith T.C."/>
            <person name="Stanton J.D."/>
            <person name="Ullery H.E."/>
            <person name="Wilson R.J."/>
            <person name="Serrano M.G."/>
            <person name="Buck G."/>
            <person name="Lee V."/>
            <person name="Wang Y."/>
            <person name="Carvalho R."/>
            <person name="Voegtly L."/>
            <person name="Shi R."/>
            <person name="Duckworth R."/>
            <person name="Johnson A."/>
            <person name="Loviza R."/>
            <person name="Walstead R."/>
            <person name="Shah Z."/>
            <person name="Kiflezghi M."/>
            <person name="Wade K."/>
            <person name="Ball S.L."/>
            <person name="Bradley K.W."/>
            <person name="Asai D.J."/>
            <person name="Bowman C.A."/>
            <person name="Russell D.A."/>
            <person name="Pope W.H."/>
            <person name="Jacobs-Sera D."/>
            <person name="Hendrix R.W."/>
            <person name="Hatfull G.F."/>
        </authorList>
    </citation>
    <scope>NUCLEOTIDE SEQUENCE</scope>
</reference>
<keyword evidence="3 6" id="KW-0812">Transmembrane</keyword>
<dbReference type="EMBL" id="GDKF01010353">
    <property type="protein sequence ID" value="JAT68269.1"/>
    <property type="molecule type" value="Transcribed_RNA"/>
</dbReference>
<evidence type="ECO:0008006" key="8">
    <source>
        <dbReference type="Google" id="ProtNLM"/>
    </source>
</evidence>
<name>A0A1D1ZN31_AUXPR</name>
<evidence type="ECO:0000256" key="5">
    <source>
        <dbReference type="ARBA" id="ARBA00023136"/>
    </source>
</evidence>
<feature type="transmembrane region" description="Helical" evidence="6">
    <location>
        <begin position="193"/>
        <end position="213"/>
    </location>
</feature>
<sequence>MLPTTVPGPAGRRGGLGRSRVSQYIWIYLRRFFKPSQMDFQYTGWTMLQLLISPKTAYRHTSYHRQTKDHWARDDPAFVVLLAGIIALFTAAYCIAFGPGLGGSLLIILAAVIRDFLIVGALISLGGWLLATRFLYSPSGQEHAIEQRMELMYAFDVHCNSLLPWLLIVNVLQLVLSPLLVSQSYLAAAVSCTLYVAGASSYLYITFLGYSVLPGLNHTVLLLLPVGAMAVALPLAILGRFNPTRTALWLYYGYRRA</sequence>